<keyword evidence="14" id="KW-1185">Reference proteome</keyword>
<evidence type="ECO:0000259" key="12">
    <source>
        <dbReference type="Pfam" id="PF01467"/>
    </source>
</evidence>
<evidence type="ECO:0000256" key="11">
    <source>
        <dbReference type="HAMAP-Rule" id="MF_00244"/>
    </source>
</evidence>
<dbReference type="NCBIfam" id="NF000845">
    <property type="entry name" value="PRK00071.2-4"/>
    <property type="match status" value="1"/>
</dbReference>
<dbReference type="EC" id="2.7.7.18" evidence="11"/>
<evidence type="ECO:0000256" key="8">
    <source>
        <dbReference type="ARBA" id="ARBA00022840"/>
    </source>
</evidence>
<dbReference type="NCBIfam" id="NF000843">
    <property type="entry name" value="PRK00071.2-2"/>
    <property type="match status" value="1"/>
</dbReference>
<dbReference type="OrthoDB" id="5295945at2"/>
<proteinExistence type="inferred from homology"/>
<comment type="similarity">
    <text evidence="3 11">Belongs to the NadD family.</text>
</comment>
<keyword evidence="6 11" id="KW-0548">Nucleotidyltransferase</keyword>
<sequence>MPHVEKGMQVGLFGGSFNPPHAGHALVAEIALRRLALDRLWWMVTPGNPLKSTRELAPLAERIALSQRIATNPRIQVTAFEAAHRVRYTADTLALIRARNPGVDFVWIMGADSLRDFHRWQRWREIMLTFPIAVIDRPGATLSFLSSVAAKTFDYARIDERDAQLLARKSAPAWTFIHGPRSSLSSSAIRAGTRA</sequence>
<keyword evidence="7 11" id="KW-0547">Nucleotide-binding</keyword>
<comment type="pathway">
    <text evidence="2 11">Cofactor biosynthesis; NAD(+) biosynthesis; deamido-NAD(+) from nicotinate D-ribonucleotide: step 1/1.</text>
</comment>
<dbReference type="PANTHER" id="PTHR39321">
    <property type="entry name" value="NICOTINATE-NUCLEOTIDE ADENYLYLTRANSFERASE-RELATED"/>
    <property type="match status" value="1"/>
</dbReference>
<evidence type="ECO:0000256" key="4">
    <source>
        <dbReference type="ARBA" id="ARBA00022642"/>
    </source>
</evidence>
<evidence type="ECO:0000256" key="5">
    <source>
        <dbReference type="ARBA" id="ARBA00022679"/>
    </source>
</evidence>
<gene>
    <name evidence="11" type="primary">nadD</name>
    <name evidence="13" type="ORF">BFN67_20775</name>
</gene>
<keyword evidence="5 11" id="KW-0808">Transferase</keyword>
<comment type="catalytic activity">
    <reaction evidence="10 11">
        <text>nicotinate beta-D-ribonucleotide + ATP + H(+) = deamido-NAD(+) + diphosphate</text>
        <dbReference type="Rhea" id="RHEA:22860"/>
        <dbReference type="ChEBI" id="CHEBI:15378"/>
        <dbReference type="ChEBI" id="CHEBI:30616"/>
        <dbReference type="ChEBI" id="CHEBI:33019"/>
        <dbReference type="ChEBI" id="CHEBI:57502"/>
        <dbReference type="ChEBI" id="CHEBI:58437"/>
        <dbReference type="EC" id="2.7.7.18"/>
    </reaction>
</comment>
<dbReference type="Pfam" id="PF01467">
    <property type="entry name" value="CTP_transf_like"/>
    <property type="match status" value="1"/>
</dbReference>
<comment type="function">
    <text evidence="1 11">Catalyzes the reversible adenylation of nicotinate mononucleotide (NaMN) to nicotinic acid adenine dinucleotide (NaAD).</text>
</comment>
<dbReference type="HAMAP" id="MF_00244">
    <property type="entry name" value="NaMN_adenylyltr"/>
    <property type="match status" value="1"/>
</dbReference>
<accession>A0A1V8RNA5</accession>
<evidence type="ECO:0000313" key="14">
    <source>
        <dbReference type="Proteomes" id="UP000191905"/>
    </source>
</evidence>
<evidence type="ECO:0000256" key="3">
    <source>
        <dbReference type="ARBA" id="ARBA00009014"/>
    </source>
</evidence>
<dbReference type="CDD" id="cd02165">
    <property type="entry name" value="NMNAT"/>
    <property type="match status" value="1"/>
</dbReference>
<protein>
    <recommendedName>
        <fullName evidence="11">Probable nicotinate-nucleotide adenylyltransferase</fullName>
        <ecNumber evidence="11">2.7.7.18</ecNumber>
    </recommendedName>
    <alternativeName>
        <fullName evidence="11">Deamido-NAD(+) diphosphorylase</fullName>
    </alternativeName>
    <alternativeName>
        <fullName evidence="11">Deamido-NAD(+) pyrophosphorylase</fullName>
    </alternativeName>
    <alternativeName>
        <fullName evidence="11">Nicotinate mononucleotide adenylyltransferase</fullName>
        <shortName evidence="11">NaMN adenylyltransferase</shortName>
    </alternativeName>
</protein>
<dbReference type="InterPro" id="IPR014729">
    <property type="entry name" value="Rossmann-like_a/b/a_fold"/>
</dbReference>
<dbReference type="NCBIfam" id="TIGR00482">
    <property type="entry name" value="nicotinate (nicotinamide) nucleotide adenylyltransferase"/>
    <property type="match status" value="1"/>
</dbReference>
<evidence type="ECO:0000256" key="7">
    <source>
        <dbReference type="ARBA" id="ARBA00022741"/>
    </source>
</evidence>
<dbReference type="GO" id="GO:0004515">
    <property type="term" value="F:nicotinate-nucleotide adenylyltransferase activity"/>
    <property type="evidence" value="ECO:0007669"/>
    <property type="project" value="UniProtKB-UniRule"/>
</dbReference>
<evidence type="ECO:0000313" key="13">
    <source>
        <dbReference type="EMBL" id="OQM74692.1"/>
    </source>
</evidence>
<dbReference type="InterPro" id="IPR005248">
    <property type="entry name" value="NadD/NMNAT"/>
</dbReference>
<dbReference type="GO" id="GO:0009435">
    <property type="term" value="P:NAD+ biosynthetic process"/>
    <property type="evidence" value="ECO:0007669"/>
    <property type="project" value="UniProtKB-UniRule"/>
</dbReference>
<reference evidence="13 14" key="1">
    <citation type="journal article" date="2016" name="Int. J. Syst. Evol. Microbiol.">
        <title>Pseudaminobacter manganicus sp. nov., isolated from sludge of a manganese mine.</title>
        <authorList>
            <person name="Li J."/>
            <person name="Huang J."/>
            <person name="Liao S."/>
            <person name="Wang G."/>
        </authorList>
    </citation>
    <scope>NUCLEOTIDE SEQUENCE [LARGE SCALE GENOMIC DNA]</scope>
    <source>
        <strain evidence="13 14">JH-7</strain>
    </source>
</reference>
<keyword evidence="4 11" id="KW-0662">Pyridine nucleotide biosynthesis</keyword>
<dbReference type="STRING" id="1873176.BFN67_20775"/>
<dbReference type="Proteomes" id="UP000191905">
    <property type="component" value="Unassembled WGS sequence"/>
</dbReference>
<dbReference type="GO" id="GO:0005524">
    <property type="term" value="F:ATP binding"/>
    <property type="evidence" value="ECO:0007669"/>
    <property type="project" value="UniProtKB-KW"/>
</dbReference>
<feature type="domain" description="Cytidyltransferase-like" evidence="12">
    <location>
        <begin position="12"/>
        <end position="191"/>
    </location>
</feature>
<dbReference type="UniPathway" id="UPA00253">
    <property type="reaction ID" value="UER00332"/>
</dbReference>
<evidence type="ECO:0000256" key="1">
    <source>
        <dbReference type="ARBA" id="ARBA00002324"/>
    </source>
</evidence>
<keyword evidence="9 11" id="KW-0520">NAD</keyword>
<evidence type="ECO:0000256" key="9">
    <source>
        <dbReference type="ARBA" id="ARBA00023027"/>
    </source>
</evidence>
<dbReference type="Gene3D" id="3.40.50.620">
    <property type="entry name" value="HUPs"/>
    <property type="match status" value="1"/>
</dbReference>
<dbReference type="InterPro" id="IPR004821">
    <property type="entry name" value="Cyt_trans-like"/>
</dbReference>
<dbReference type="EMBL" id="MDET01000024">
    <property type="protein sequence ID" value="OQM74692.1"/>
    <property type="molecule type" value="Genomic_DNA"/>
</dbReference>
<organism evidence="13 14">
    <name type="scientific">Manganibacter manganicus</name>
    <dbReference type="NCBI Taxonomy" id="1873176"/>
    <lineage>
        <taxon>Bacteria</taxon>
        <taxon>Pseudomonadati</taxon>
        <taxon>Pseudomonadota</taxon>
        <taxon>Alphaproteobacteria</taxon>
        <taxon>Hyphomicrobiales</taxon>
        <taxon>Phyllobacteriaceae</taxon>
        <taxon>Manganibacter</taxon>
    </lineage>
</organism>
<evidence type="ECO:0000256" key="6">
    <source>
        <dbReference type="ARBA" id="ARBA00022695"/>
    </source>
</evidence>
<name>A0A1V8RNA5_9HYPH</name>
<keyword evidence="8 11" id="KW-0067">ATP-binding</keyword>
<comment type="caution">
    <text evidence="13">The sequence shown here is derived from an EMBL/GenBank/DDBJ whole genome shotgun (WGS) entry which is preliminary data.</text>
</comment>
<evidence type="ECO:0000256" key="2">
    <source>
        <dbReference type="ARBA" id="ARBA00005019"/>
    </source>
</evidence>
<dbReference type="AlphaFoldDB" id="A0A1V8RNA5"/>
<dbReference type="RefSeq" id="WP_080920540.1">
    <property type="nucleotide sequence ID" value="NZ_MDET01000024.1"/>
</dbReference>
<dbReference type="SUPFAM" id="SSF52374">
    <property type="entry name" value="Nucleotidylyl transferase"/>
    <property type="match status" value="1"/>
</dbReference>
<evidence type="ECO:0000256" key="10">
    <source>
        <dbReference type="ARBA" id="ARBA00048721"/>
    </source>
</evidence>
<dbReference type="PANTHER" id="PTHR39321:SF3">
    <property type="entry name" value="PHOSPHOPANTETHEINE ADENYLYLTRANSFERASE"/>
    <property type="match status" value="1"/>
</dbReference>